<dbReference type="Gene3D" id="2.40.128.410">
    <property type="match status" value="1"/>
</dbReference>
<reference evidence="2" key="1">
    <citation type="submission" date="2018-07" db="EMBL/GenBank/DDBJ databases">
        <authorList>
            <consortium name="Genoscope - CEA"/>
            <person name="William W."/>
        </authorList>
    </citation>
    <scope>NUCLEOTIDE SEQUENCE</scope>
    <source>
        <strain evidence="2">IK1</strain>
    </source>
</reference>
<dbReference type="PROSITE" id="PS51257">
    <property type="entry name" value="PROKAR_LIPOPROTEIN"/>
    <property type="match status" value="1"/>
</dbReference>
<evidence type="ECO:0000256" key="1">
    <source>
        <dbReference type="SAM" id="SignalP"/>
    </source>
</evidence>
<keyword evidence="1" id="KW-0732">Signal</keyword>
<feature type="chain" id="PRO_5025010422" description="DUF4251 domain-containing protein" evidence="1">
    <location>
        <begin position="22"/>
        <end position="159"/>
    </location>
</feature>
<feature type="signal peptide" evidence="1">
    <location>
        <begin position="1"/>
        <end position="21"/>
    </location>
</feature>
<accession>A0A653AG54</accession>
<proteinExistence type="predicted"/>
<evidence type="ECO:0008006" key="3">
    <source>
        <dbReference type="Google" id="ProtNLM"/>
    </source>
</evidence>
<sequence>MKKSIYSIVLLVLAMILASCGASQKVVDNRSVKEKIESQRYKFIANYAIPTSAGFQPRYLTSEYDLKVTPDTITAYLPYFGRAYEAPLNSSEGGIKFTSTKFEYVINTGKKPGNWIINIRIKDQLREILLTLDVWNNGKGDLNVWDQNRQPILFQGELE</sequence>
<organism evidence="2">
    <name type="scientific">uncultured Paludibacter sp</name>
    <dbReference type="NCBI Taxonomy" id="497635"/>
    <lineage>
        <taxon>Bacteria</taxon>
        <taxon>Pseudomonadati</taxon>
        <taxon>Bacteroidota</taxon>
        <taxon>Bacteroidia</taxon>
        <taxon>Bacteroidales</taxon>
        <taxon>Paludibacteraceae</taxon>
        <taxon>Paludibacter</taxon>
        <taxon>environmental samples</taxon>
    </lineage>
</organism>
<dbReference type="Pfam" id="PF14059">
    <property type="entry name" value="DUF4251"/>
    <property type="match status" value="1"/>
</dbReference>
<dbReference type="InterPro" id="IPR025347">
    <property type="entry name" value="DUF4251"/>
</dbReference>
<evidence type="ECO:0000313" key="2">
    <source>
        <dbReference type="EMBL" id="VBB47026.1"/>
    </source>
</evidence>
<dbReference type="EMBL" id="UPXZ01000037">
    <property type="protein sequence ID" value="VBB47026.1"/>
    <property type="molecule type" value="Genomic_DNA"/>
</dbReference>
<gene>
    <name evidence="2" type="ORF">TRIP_D420009</name>
</gene>
<name>A0A653AG54_9BACT</name>
<protein>
    <recommendedName>
        <fullName evidence="3">DUF4251 domain-containing protein</fullName>
    </recommendedName>
</protein>
<dbReference type="AlphaFoldDB" id="A0A653AG54"/>